<dbReference type="Gene3D" id="3.20.20.80">
    <property type="entry name" value="Glycosidases"/>
    <property type="match status" value="1"/>
</dbReference>
<evidence type="ECO:0000313" key="9">
    <source>
        <dbReference type="Proteomes" id="UP000001471"/>
    </source>
</evidence>
<dbReference type="SUPFAM" id="SSF51445">
    <property type="entry name" value="(Trans)glycosidases"/>
    <property type="match status" value="1"/>
</dbReference>
<dbReference type="eggNOG" id="ENOG502SI3D">
    <property type="taxonomic scope" value="Eukaryota"/>
</dbReference>
<organism evidence="8 9">
    <name type="scientific">Pyrenophora tritici-repentis (strain Pt-1C-BFP)</name>
    <name type="common">Wheat tan spot fungus</name>
    <name type="synonym">Drechslera tritici-repentis</name>
    <dbReference type="NCBI Taxonomy" id="426418"/>
    <lineage>
        <taxon>Eukaryota</taxon>
        <taxon>Fungi</taxon>
        <taxon>Dikarya</taxon>
        <taxon>Ascomycota</taxon>
        <taxon>Pezizomycotina</taxon>
        <taxon>Dothideomycetes</taxon>
        <taxon>Pleosporomycetidae</taxon>
        <taxon>Pleosporales</taxon>
        <taxon>Pleosporineae</taxon>
        <taxon>Pleosporaceae</taxon>
        <taxon>Pyrenophora</taxon>
    </lineage>
</organism>
<feature type="chain" id="PRO_5002784810" description="glucan endo-1,3-beta-D-glucosidase" evidence="7">
    <location>
        <begin position="18"/>
        <end position="457"/>
    </location>
</feature>
<keyword evidence="5" id="KW-0378">Hydrolase</keyword>
<proteinExistence type="inferred from homology"/>
<dbReference type="AlphaFoldDB" id="B2WHE5"/>
<dbReference type="HOGENOM" id="CLU_028820_0_1_1"/>
<evidence type="ECO:0000256" key="2">
    <source>
        <dbReference type="ARBA" id="ARBA00004196"/>
    </source>
</evidence>
<dbReference type="GO" id="GO:0009986">
    <property type="term" value="C:cell surface"/>
    <property type="evidence" value="ECO:0007669"/>
    <property type="project" value="TreeGrafter"/>
</dbReference>
<dbReference type="EMBL" id="DS231625">
    <property type="protein sequence ID" value="EDU42455.1"/>
    <property type="molecule type" value="Genomic_DNA"/>
</dbReference>
<sequence length="457" mass="48526">MKYLLIHLFLSPCLAHAASKLYTGFNYGSFWGTEANPKKKSDFLDGFNLARNLTTNTPFDTARLFTCVQSGTKNDPTEAFDAAVESKTNLFLGFWISPAQKGGSPSINNEMVALEKGFQKHGQALSDLIIGLSVGNEDVYRAEASGEIGLTAPIVGSTIAQVKKNIAASSFSRYMASKPIGHVDTVKYAVVDNADFIGITVYPYWNKDSIDAAFTSFQGSVAEAEKRAGGRPIWIAEMGWPTADSTQHGAAVAGVGQLQRFWKEVGCWVFSRYTTFWFELVKDSTPEQKADWGFVDGKTRAAKIKDLSCGGAPKPSSGKDKPVSGTLPPLSSTSHAVSPAPSTVAPTPSTILTSISPSPSLASPPGQSPPHATLTSTTTLTPIAIISPSPPYGPSPETHSSVRFITLEATVVITTTPTVGVTTKPTPTPVKPVHAVTLTVVENSYVTIGAQTVTAYS</sequence>
<dbReference type="OrthoDB" id="77201at2759"/>
<name>B2WHE5_PYRTR</name>
<comment type="similarity">
    <text evidence="3">Belongs to the glycosyl hydrolase 17 family.</text>
</comment>
<dbReference type="PANTHER" id="PTHR16631:SF13">
    <property type="entry name" value="GLUCAN ENDO-1,3-BETA-GLUCOSIDASE EGLC-RELATED"/>
    <property type="match status" value="1"/>
</dbReference>
<feature type="region of interest" description="Disordered" evidence="6">
    <location>
        <begin position="306"/>
        <end position="375"/>
    </location>
</feature>
<dbReference type="InParanoid" id="B2WHE5"/>
<dbReference type="GO" id="GO:0005576">
    <property type="term" value="C:extracellular region"/>
    <property type="evidence" value="ECO:0007669"/>
    <property type="project" value="TreeGrafter"/>
</dbReference>
<protein>
    <recommendedName>
        <fullName evidence="4">glucan endo-1,3-beta-D-glucosidase</fullName>
        <ecNumber evidence="4">3.2.1.39</ecNumber>
    </recommendedName>
</protein>
<accession>B2WHE5</accession>
<dbReference type="STRING" id="426418.B2WHE5"/>
<dbReference type="InterPro" id="IPR050732">
    <property type="entry name" value="Beta-glucan_modifiers"/>
</dbReference>
<evidence type="ECO:0000256" key="7">
    <source>
        <dbReference type="SAM" id="SignalP"/>
    </source>
</evidence>
<dbReference type="GO" id="GO:0009277">
    <property type="term" value="C:fungal-type cell wall"/>
    <property type="evidence" value="ECO:0007669"/>
    <property type="project" value="TreeGrafter"/>
</dbReference>
<feature type="compositionally biased region" description="Low complexity" evidence="6">
    <location>
        <begin position="336"/>
        <end position="375"/>
    </location>
</feature>
<dbReference type="PANTHER" id="PTHR16631">
    <property type="entry name" value="GLUCAN 1,3-BETA-GLUCOSIDASE"/>
    <property type="match status" value="1"/>
</dbReference>
<feature type="signal peptide" evidence="7">
    <location>
        <begin position="1"/>
        <end position="17"/>
    </location>
</feature>
<gene>
    <name evidence="8" type="ORF">PTRG_09404</name>
</gene>
<reference evidence="9" key="1">
    <citation type="journal article" date="2013" name="G3 (Bethesda)">
        <title>Comparative genomics of a plant-pathogenic fungus, Pyrenophora tritici-repentis, reveals transduplication and the impact of repeat elements on pathogenicity and population divergence.</title>
        <authorList>
            <person name="Manning V.A."/>
            <person name="Pandelova I."/>
            <person name="Dhillon B."/>
            <person name="Wilhelm L.J."/>
            <person name="Goodwin S.B."/>
            <person name="Berlin A.M."/>
            <person name="Figueroa M."/>
            <person name="Freitag M."/>
            <person name="Hane J.K."/>
            <person name="Henrissat B."/>
            <person name="Holman W.H."/>
            <person name="Kodira C.D."/>
            <person name="Martin J."/>
            <person name="Oliver R.P."/>
            <person name="Robbertse B."/>
            <person name="Schackwitz W."/>
            <person name="Schwartz D.C."/>
            <person name="Spatafora J.W."/>
            <person name="Turgeon B.G."/>
            <person name="Yandava C."/>
            <person name="Young S."/>
            <person name="Zhou S."/>
            <person name="Zeng Q."/>
            <person name="Grigoriev I.V."/>
            <person name="Ma L.-J."/>
            <person name="Ciuffetti L.M."/>
        </authorList>
    </citation>
    <scope>NUCLEOTIDE SEQUENCE [LARGE SCALE GENOMIC DNA]</scope>
    <source>
        <strain evidence="9">Pt-1C-BFP</strain>
    </source>
</reference>
<dbReference type="GO" id="GO:0071555">
    <property type="term" value="P:cell wall organization"/>
    <property type="evidence" value="ECO:0007669"/>
    <property type="project" value="TreeGrafter"/>
</dbReference>
<evidence type="ECO:0000256" key="1">
    <source>
        <dbReference type="ARBA" id="ARBA00000382"/>
    </source>
</evidence>
<evidence type="ECO:0000256" key="3">
    <source>
        <dbReference type="ARBA" id="ARBA00008773"/>
    </source>
</evidence>
<dbReference type="RefSeq" id="XP_001939736.2">
    <property type="nucleotide sequence ID" value="XM_001939701.2"/>
</dbReference>
<evidence type="ECO:0000256" key="6">
    <source>
        <dbReference type="SAM" id="MobiDB-lite"/>
    </source>
</evidence>
<keyword evidence="7" id="KW-0732">Signal</keyword>
<evidence type="ECO:0000313" key="8">
    <source>
        <dbReference type="EMBL" id="EDU42455.1"/>
    </source>
</evidence>
<dbReference type="KEGG" id="ptrr:6347694"/>
<dbReference type="InterPro" id="IPR017853">
    <property type="entry name" value="GH"/>
</dbReference>
<dbReference type="GeneID" id="6347694"/>
<comment type="catalytic activity">
    <reaction evidence="1">
        <text>Hydrolysis of (1-&gt;3)-beta-D-glucosidic linkages in (1-&gt;3)-beta-D-glucans.</text>
        <dbReference type="EC" id="3.2.1.39"/>
    </reaction>
</comment>
<dbReference type="Proteomes" id="UP000001471">
    <property type="component" value="Unassembled WGS sequence"/>
</dbReference>
<dbReference type="GO" id="GO:0042973">
    <property type="term" value="F:glucan endo-1,3-beta-D-glucosidase activity"/>
    <property type="evidence" value="ECO:0007669"/>
    <property type="project" value="UniProtKB-EC"/>
</dbReference>
<evidence type="ECO:0000256" key="4">
    <source>
        <dbReference type="ARBA" id="ARBA00012780"/>
    </source>
</evidence>
<comment type="subcellular location">
    <subcellularLocation>
        <location evidence="2">Cell envelope</location>
    </subcellularLocation>
</comment>
<evidence type="ECO:0000256" key="5">
    <source>
        <dbReference type="ARBA" id="ARBA00022801"/>
    </source>
</evidence>
<dbReference type="EC" id="3.2.1.39" evidence="4"/>